<accession>A0A5N0EN53</accession>
<dbReference type="AlphaFoldDB" id="A0A5N0EN53"/>
<organism evidence="2 3">
    <name type="scientific">Nocardia colli</name>
    <dbReference type="NCBI Taxonomy" id="2545717"/>
    <lineage>
        <taxon>Bacteria</taxon>
        <taxon>Bacillati</taxon>
        <taxon>Actinomycetota</taxon>
        <taxon>Actinomycetes</taxon>
        <taxon>Mycobacteriales</taxon>
        <taxon>Nocardiaceae</taxon>
        <taxon>Nocardia</taxon>
    </lineage>
</organism>
<evidence type="ECO:0000256" key="1">
    <source>
        <dbReference type="SAM" id="SignalP"/>
    </source>
</evidence>
<evidence type="ECO:0000313" key="3">
    <source>
        <dbReference type="Proteomes" id="UP000323876"/>
    </source>
</evidence>
<dbReference type="EMBL" id="VXLC01000003">
    <property type="protein sequence ID" value="KAA8889425.1"/>
    <property type="molecule type" value="Genomic_DNA"/>
</dbReference>
<keyword evidence="3" id="KW-1185">Reference proteome</keyword>
<dbReference type="RefSeq" id="WP_150401698.1">
    <property type="nucleotide sequence ID" value="NZ_VXLC01000003.1"/>
</dbReference>
<feature type="signal peptide" evidence="1">
    <location>
        <begin position="1"/>
        <end position="25"/>
    </location>
</feature>
<dbReference type="Proteomes" id="UP000323876">
    <property type="component" value="Unassembled WGS sequence"/>
</dbReference>
<reference evidence="2 3" key="1">
    <citation type="submission" date="2019-09" db="EMBL/GenBank/DDBJ databases">
        <authorList>
            <person name="Wang X."/>
        </authorList>
    </citation>
    <scope>NUCLEOTIDE SEQUENCE [LARGE SCALE GENOMIC DNA]</scope>
    <source>
        <strain evidence="2 3">CICC 11023</strain>
    </source>
</reference>
<evidence type="ECO:0000313" key="2">
    <source>
        <dbReference type="EMBL" id="KAA8889425.1"/>
    </source>
</evidence>
<proteinExistence type="predicted"/>
<dbReference type="SUPFAM" id="SSF49319">
    <property type="entry name" value="Actinoxanthin-like"/>
    <property type="match status" value="1"/>
</dbReference>
<dbReference type="Gene3D" id="2.60.40.230">
    <property type="entry name" value="Neocarzinostatin-like"/>
    <property type="match status" value="1"/>
</dbReference>
<keyword evidence="1" id="KW-0732">Signal</keyword>
<dbReference type="InterPro" id="IPR027273">
    <property type="entry name" value="Neocarzinostatin-like"/>
</dbReference>
<sequence length="139" mass="13205">MQLIGTRLGILAGLSVATLFGAGLAAATPALQLSQTTGVSAGQTISATVDGLGAGLGSVAVGQCKAQVAGPADCNLAGSLLGKADEQGRWQPNGGSGAITLVGSIGGVDCAASAGACIIAVTSLNDPTNILLATPLTFG</sequence>
<gene>
    <name evidence="2" type="ORF">F3087_10895</name>
</gene>
<dbReference type="OrthoDB" id="4563282at2"/>
<name>A0A5N0EN53_9NOCA</name>
<comment type="caution">
    <text evidence="2">The sequence shown here is derived from an EMBL/GenBank/DDBJ whole genome shotgun (WGS) entry which is preliminary data.</text>
</comment>
<feature type="chain" id="PRO_5039568103" description="Neocarzinostatin" evidence="1">
    <location>
        <begin position="26"/>
        <end position="139"/>
    </location>
</feature>
<evidence type="ECO:0008006" key="4">
    <source>
        <dbReference type="Google" id="ProtNLM"/>
    </source>
</evidence>
<protein>
    <recommendedName>
        <fullName evidence="4">Neocarzinostatin</fullName>
    </recommendedName>
</protein>